<feature type="domain" description="BSD" evidence="1">
    <location>
        <begin position="114"/>
        <end position="166"/>
    </location>
</feature>
<reference evidence="2" key="1">
    <citation type="submission" date="2020-09" db="EMBL/GenBank/DDBJ databases">
        <title>Genome-Enabled Discovery of Anthraquinone Biosynthesis in Senna tora.</title>
        <authorList>
            <person name="Kang S.-H."/>
            <person name="Pandey R.P."/>
            <person name="Lee C.-M."/>
            <person name="Sim J.-S."/>
            <person name="Jeong J.-T."/>
            <person name="Choi B.-S."/>
            <person name="Jung M."/>
            <person name="Ginzburg D."/>
            <person name="Zhao K."/>
            <person name="Won S.Y."/>
            <person name="Oh T.-J."/>
            <person name="Yu Y."/>
            <person name="Kim N.-H."/>
            <person name="Lee O.R."/>
            <person name="Lee T.-H."/>
            <person name="Bashyal P."/>
            <person name="Kim T.-S."/>
            <person name="Lee W.-H."/>
            <person name="Kawkins C."/>
            <person name="Kim C.-K."/>
            <person name="Kim J.S."/>
            <person name="Ahn B.O."/>
            <person name="Rhee S.Y."/>
            <person name="Sohng J.K."/>
        </authorList>
    </citation>
    <scope>NUCLEOTIDE SEQUENCE</scope>
    <source>
        <tissue evidence="2">Leaf</tissue>
    </source>
</reference>
<dbReference type="Proteomes" id="UP000634136">
    <property type="component" value="Unassembled WGS sequence"/>
</dbReference>
<dbReference type="OrthoDB" id="47923at2759"/>
<evidence type="ECO:0000313" key="2">
    <source>
        <dbReference type="EMBL" id="KAF7806291.1"/>
    </source>
</evidence>
<keyword evidence="3" id="KW-1185">Reference proteome</keyword>
<dbReference type="EMBL" id="JAAIUW010000012">
    <property type="protein sequence ID" value="KAF7806291.1"/>
    <property type="molecule type" value="Genomic_DNA"/>
</dbReference>
<dbReference type="SMART" id="SM00751">
    <property type="entry name" value="BSD"/>
    <property type="match status" value="1"/>
</dbReference>
<sequence>MDLWNKARTFAAEAAKRSQDLSFGAAKFSDVVAEATKRSKEIAAEASKRADQIRIEAIKRAEPYVGSGIEEKDLISFGITDELREFVKGITFTTFRDFPLQDECELSDAPTVSNVRNDLTEWQERHANLVLSAVKEISKLRYELCPRVMKERKFWKIYFILVNSHTAP</sequence>
<dbReference type="Pfam" id="PF03909">
    <property type="entry name" value="BSD"/>
    <property type="match status" value="1"/>
</dbReference>
<gene>
    <name evidence="2" type="ORF">G2W53_038452</name>
</gene>
<dbReference type="InterPro" id="IPR035925">
    <property type="entry name" value="BSD_dom_sf"/>
</dbReference>
<comment type="caution">
    <text evidence="2">The sequence shown here is derived from an EMBL/GenBank/DDBJ whole genome shotgun (WGS) entry which is preliminary data.</text>
</comment>
<dbReference type="PROSITE" id="PS50858">
    <property type="entry name" value="BSD"/>
    <property type="match status" value="1"/>
</dbReference>
<organism evidence="2 3">
    <name type="scientific">Senna tora</name>
    <dbReference type="NCBI Taxonomy" id="362788"/>
    <lineage>
        <taxon>Eukaryota</taxon>
        <taxon>Viridiplantae</taxon>
        <taxon>Streptophyta</taxon>
        <taxon>Embryophyta</taxon>
        <taxon>Tracheophyta</taxon>
        <taxon>Spermatophyta</taxon>
        <taxon>Magnoliopsida</taxon>
        <taxon>eudicotyledons</taxon>
        <taxon>Gunneridae</taxon>
        <taxon>Pentapetalae</taxon>
        <taxon>rosids</taxon>
        <taxon>fabids</taxon>
        <taxon>Fabales</taxon>
        <taxon>Fabaceae</taxon>
        <taxon>Caesalpinioideae</taxon>
        <taxon>Cassia clade</taxon>
        <taxon>Senna</taxon>
    </lineage>
</organism>
<proteinExistence type="predicted"/>
<dbReference type="PANTHER" id="PTHR31923:SF1">
    <property type="entry name" value="BSD DOMAIN-CONTAINING PROTEIN"/>
    <property type="match status" value="1"/>
</dbReference>
<protein>
    <submittedName>
        <fullName evidence="2">Synapse-associated protein of 47 kDa-like</fullName>
    </submittedName>
</protein>
<accession>A0A834SN49</accession>
<dbReference type="Gene3D" id="1.10.3970.10">
    <property type="entry name" value="BSD domain"/>
    <property type="match status" value="1"/>
</dbReference>
<evidence type="ECO:0000259" key="1">
    <source>
        <dbReference type="PROSITE" id="PS50858"/>
    </source>
</evidence>
<dbReference type="InterPro" id="IPR005607">
    <property type="entry name" value="BSD_dom"/>
</dbReference>
<dbReference type="PANTHER" id="PTHR31923">
    <property type="entry name" value="BSD DOMAIN-CONTAINING PROTEIN"/>
    <property type="match status" value="1"/>
</dbReference>
<evidence type="ECO:0000313" key="3">
    <source>
        <dbReference type="Proteomes" id="UP000634136"/>
    </source>
</evidence>
<dbReference type="AlphaFoldDB" id="A0A834SN49"/>
<dbReference type="SUPFAM" id="SSF140383">
    <property type="entry name" value="BSD domain-like"/>
    <property type="match status" value="1"/>
</dbReference>
<name>A0A834SN49_9FABA</name>